<feature type="active site" description="Nucleophile" evidence="6">
    <location>
        <position position="531"/>
    </location>
</feature>
<evidence type="ECO:0000259" key="9">
    <source>
        <dbReference type="PROSITE" id="PS52029"/>
    </source>
</evidence>
<dbReference type="PANTHER" id="PTHR30582">
    <property type="entry name" value="L,D-TRANSPEPTIDASE"/>
    <property type="match status" value="1"/>
</dbReference>
<dbReference type="GO" id="GO:0018104">
    <property type="term" value="P:peptidoglycan-protein cross-linking"/>
    <property type="evidence" value="ECO:0007669"/>
    <property type="project" value="TreeGrafter"/>
</dbReference>
<dbReference type="SMART" id="SM00728">
    <property type="entry name" value="ChW"/>
    <property type="match status" value="6"/>
</dbReference>
<evidence type="ECO:0000256" key="7">
    <source>
        <dbReference type="SAM" id="MobiDB-lite"/>
    </source>
</evidence>
<keyword evidence="2" id="KW-0808">Transferase</keyword>
<dbReference type="InterPro" id="IPR005490">
    <property type="entry name" value="LD_TPept_cat_dom"/>
</dbReference>
<dbReference type="Pfam" id="PF07538">
    <property type="entry name" value="ChW"/>
    <property type="match status" value="6"/>
</dbReference>
<evidence type="ECO:0000256" key="4">
    <source>
        <dbReference type="ARBA" id="ARBA00022984"/>
    </source>
</evidence>
<feature type="chain" id="PRO_5031507231" evidence="8">
    <location>
        <begin position="27"/>
        <end position="555"/>
    </location>
</feature>
<keyword evidence="4 6" id="KW-0573">Peptidoglycan synthesis</keyword>
<evidence type="ECO:0000313" key="11">
    <source>
        <dbReference type="Proteomes" id="UP000466864"/>
    </source>
</evidence>
<feature type="compositionally biased region" description="Polar residues" evidence="7">
    <location>
        <begin position="62"/>
        <end position="92"/>
    </location>
</feature>
<dbReference type="Pfam" id="PF03734">
    <property type="entry name" value="YkuD"/>
    <property type="match status" value="1"/>
</dbReference>
<evidence type="ECO:0000256" key="2">
    <source>
        <dbReference type="ARBA" id="ARBA00022679"/>
    </source>
</evidence>
<evidence type="ECO:0000313" key="10">
    <source>
        <dbReference type="EMBL" id="MST82477.1"/>
    </source>
</evidence>
<evidence type="ECO:0000256" key="5">
    <source>
        <dbReference type="ARBA" id="ARBA00023316"/>
    </source>
</evidence>
<dbReference type="PROSITE" id="PS52029">
    <property type="entry name" value="LD_TPASE"/>
    <property type="match status" value="1"/>
</dbReference>
<keyword evidence="3 6" id="KW-0133">Cell shape</keyword>
<feature type="region of interest" description="Disordered" evidence="7">
    <location>
        <begin position="29"/>
        <end position="99"/>
    </location>
</feature>
<feature type="compositionally biased region" description="Polar residues" evidence="7">
    <location>
        <begin position="31"/>
        <end position="50"/>
    </location>
</feature>
<proteinExistence type="predicted"/>
<dbReference type="GO" id="GO:0071555">
    <property type="term" value="P:cell wall organization"/>
    <property type="evidence" value="ECO:0007669"/>
    <property type="project" value="UniProtKB-UniRule"/>
</dbReference>
<dbReference type="PANTHER" id="PTHR30582:SF2">
    <property type="entry name" value="L,D-TRANSPEPTIDASE YCIB-RELATED"/>
    <property type="match status" value="1"/>
</dbReference>
<dbReference type="GO" id="GO:0016740">
    <property type="term" value="F:transferase activity"/>
    <property type="evidence" value="ECO:0007669"/>
    <property type="project" value="UniProtKB-KW"/>
</dbReference>
<accession>A0A7X2TNP3</accession>
<feature type="signal peptide" evidence="8">
    <location>
        <begin position="1"/>
        <end position="26"/>
    </location>
</feature>
<keyword evidence="5 6" id="KW-0961">Cell wall biogenesis/degradation</keyword>
<evidence type="ECO:0000256" key="1">
    <source>
        <dbReference type="ARBA" id="ARBA00004752"/>
    </source>
</evidence>
<keyword evidence="8" id="KW-0732">Signal</keyword>
<dbReference type="AlphaFoldDB" id="A0A7X2TNP3"/>
<keyword evidence="11" id="KW-1185">Reference proteome</keyword>
<dbReference type="CDD" id="cd16913">
    <property type="entry name" value="YkuD_like"/>
    <property type="match status" value="1"/>
</dbReference>
<dbReference type="Gene3D" id="2.40.440.10">
    <property type="entry name" value="L,D-transpeptidase catalytic domain-like"/>
    <property type="match status" value="1"/>
</dbReference>
<name>A0A7X2TNP3_9FIRM</name>
<dbReference type="GO" id="GO:0008360">
    <property type="term" value="P:regulation of cell shape"/>
    <property type="evidence" value="ECO:0007669"/>
    <property type="project" value="UniProtKB-UniRule"/>
</dbReference>
<dbReference type="SUPFAM" id="SSF141523">
    <property type="entry name" value="L,D-transpeptidase catalytic domain-like"/>
    <property type="match status" value="1"/>
</dbReference>
<organism evidence="10 11">
    <name type="scientific">Bilifractor porci</name>
    <dbReference type="NCBI Taxonomy" id="2606636"/>
    <lineage>
        <taxon>Bacteria</taxon>
        <taxon>Bacillati</taxon>
        <taxon>Bacillota</taxon>
        <taxon>Clostridia</taxon>
        <taxon>Lachnospirales</taxon>
        <taxon>Lachnospiraceae</taxon>
        <taxon>Bilifractor</taxon>
    </lineage>
</organism>
<evidence type="ECO:0000256" key="6">
    <source>
        <dbReference type="PROSITE-ProRule" id="PRU01373"/>
    </source>
</evidence>
<dbReference type="GO" id="GO:0071972">
    <property type="term" value="F:peptidoglycan L,D-transpeptidase activity"/>
    <property type="evidence" value="ECO:0007669"/>
    <property type="project" value="TreeGrafter"/>
</dbReference>
<dbReference type="InterPro" id="IPR006637">
    <property type="entry name" value="ChW"/>
</dbReference>
<dbReference type="RefSeq" id="WP_154458387.1">
    <property type="nucleotide sequence ID" value="NZ_VUMV01000006.1"/>
</dbReference>
<gene>
    <name evidence="10" type="ORF">FYJ60_09130</name>
</gene>
<sequence length="555" mass="59503">MKRWKQFLVTGILAVSMAVSALPVFADETPPVTSESQVQEATVTDTSNGEEPSGIQGEAGQDEQQGTEQTSTNSSSNALVSPAATSSETPAPTVTEAPKEYNPTVSYETHVQNIGWQGAQSNGATAGTTGQSLRLEAIKINLNNDGADLGIQYRTHIQNIGWESGWHNSGEISGTTGRSLRLEAVQMQLTGSAASDYDLYFRVHAQNIGWMAWAKASGGNAATAGTSGASLRLEAIQIAIVKAGSAAPSADGQATSAAFFPANDISYQTHVQNIGWQNPVGSKATAGTTGRSLRLEAISINTNSPSLMGFQYRTHIQNIGWESSWHNTGEVSGTTGQSLRLEAIQIKLTGEMSRFFNVYYRAHVQNIGWMGWAKNGESAGSEGYSYRMEAIQIVLCAKGQTPGGNGTAAFQSRKNPLASMDAKAQGYSSRSGYLILIDKSSHYLSLYRGSQGRWSQDRSWRVDVGAPGTSTPSGVFNLGTKLLYFDSGTCRCWYASQVTGSIYLHSVLYFQTGSPSRIMDGRLGMSISHGCIRMELSNAKWIWDNVPAGTTIVVY</sequence>
<dbReference type="InterPro" id="IPR050979">
    <property type="entry name" value="LD-transpeptidase"/>
</dbReference>
<evidence type="ECO:0000256" key="8">
    <source>
        <dbReference type="SAM" id="SignalP"/>
    </source>
</evidence>
<dbReference type="GO" id="GO:0005576">
    <property type="term" value="C:extracellular region"/>
    <property type="evidence" value="ECO:0007669"/>
    <property type="project" value="TreeGrafter"/>
</dbReference>
<comment type="caution">
    <text evidence="10">The sequence shown here is derived from an EMBL/GenBank/DDBJ whole genome shotgun (WGS) entry which is preliminary data.</text>
</comment>
<evidence type="ECO:0000256" key="3">
    <source>
        <dbReference type="ARBA" id="ARBA00022960"/>
    </source>
</evidence>
<comment type="pathway">
    <text evidence="1 6">Cell wall biogenesis; peptidoglycan biosynthesis.</text>
</comment>
<protein>
    <submittedName>
        <fullName evidence="10">L,D-transpeptidase family protein</fullName>
    </submittedName>
</protein>
<dbReference type="Proteomes" id="UP000466864">
    <property type="component" value="Unassembled WGS sequence"/>
</dbReference>
<dbReference type="InterPro" id="IPR038063">
    <property type="entry name" value="Transpep_catalytic_dom"/>
</dbReference>
<dbReference type="UniPathway" id="UPA00219"/>
<reference evidence="10 11" key="1">
    <citation type="submission" date="2019-08" db="EMBL/GenBank/DDBJ databases">
        <title>In-depth cultivation of the pig gut microbiome towards novel bacterial diversity and tailored functional studies.</title>
        <authorList>
            <person name="Wylensek D."/>
            <person name="Hitch T.C.A."/>
            <person name="Clavel T."/>
        </authorList>
    </citation>
    <scope>NUCLEOTIDE SEQUENCE [LARGE SCALE GENOMIC DNA]</scope>
    <source>
        <strain evidence="10 11">Oil+RF-744-WCA-WT-13</strain>
    </source>
</reference>
<dbReference type="EMBL" id="VUMV01000006">
    <property type="protein sequence ID" value="MST82477.1"/>
    <property type="molecule type" value="Genomic_DNA"/>
</dbReference>
<feature type="domain" description="L,D-TPase catalytic" evidence="9">
    <location>
        <begin position="433"/>
        <end position="555"/>
    </location>
</feature>
<feature type="active site" description="Proton donor/acceptor" evidence="6">
    <location>
        <position position="505"/>
    </location>
</feature>